<gene>
    <name evidence="2" type="ORF">SVUK_LOCUS2753</name>
</gene>
<sequence length="76" mass="8357">MSRHSDPAETSIRQNIIGPSHVMRKTDDKWTLRFLDWNPRDAKRLEGGHGAGGFTFSLQTSKGSSANVAAAVLYRG</sequence>
<evidence type="ECO:0000313" key="2">
    <source>
        <dbReference type="EMBL" id="VDM67755.1"/>
    </source>
</evidence>
<evidence type="ECO:0000256" key="1">
    <source>
        <dbReference type="SAM" id="MobiDB-lite"/>
    </source>
</evidence>
<dbReference type="AlphaFoldDB" id="A0A3P7K8Z5"/>
<keyword evidence="3" id="KW-1185">Reference proteome</keyword>
<feature type="region of interest" description="Disordered" evidence="1">
    <location>
        <begin position="1"/>
        <end position="20"/>
    </location>
</feature>
<reference evidence="2 3" key="1">
    <citation type="submission" date="2018-11" db="EMBL/GenBank/DDBJ databases">
        <authorList>
            <consortium name="Pathogen Informatics"/>
        </authorList>
    </citation>
    <scope>NUCLEOTIDE SEQUENCE [LARGE SCALE GENOMIC DNA]</scope>
</reference>
<accession>A0A3P7K8Z5</accession>
<name>A0A3P7K8Z5_STRVU</name>
<evidence type="ECO:0000313" key="3">
    <source>
        <dbReference type="Proteomes" id="UP000270094"/>
    </source>
</evidence>
<protein>
    <submittedName>
        <fullName evidence="2">Uncharacterized protein</fullName>
    </submittedName>
</protein>
<proteinExistence type="predicted"/>
<organism evidence="2 3">
    <name type="scientific">Strongylus vulgaris</name>
    <name type="common">Blood worm</name>
    <dbReference type="NCBI Taxonomy" id="40348"/>
    <lineage>
        <taxon>Eukaryota</taxon>
        <taxon>Metazoa</taxon>
        <taxon>Ecdysozoa</taxon>
        <taxon>Nematoda</taxon>
        <taxon>Chromadorea</taxon>
        <taxon>Rhabditida</taxon>
        <taxon>Rhabditina</taxon>
        <taxon>Rhabditomorpha</taxon>
        <taxon>Strongyloidea</taxon>
        <taxon>Strongylidae</taxon>
        <taxon>Strongylus</taxon>
    </lineage>
</organism>
<dbReference type="Proteomes" id="UP000270094">
    <property type="component" value="Unassembled WGS sequence"/>
</dbReference>
<dbReference type="OrthoDB" id="5866020at2759"/>
<dbReference type="EMBL" id="UYYB01006417">
    <property type="protein sequence ID" value="VDM67755.1"/>
    <property type="molecule type" value="Genomic_DNA"/>
</dbReference>